<dbReference type="PROSITE" id="PS51257">
    <property type="entry name" value="PROKAR_LIPOPROTEIN"/>
    <property type="match status" value="1"/>
</dbReference>
<comment type="caution">
    <text evidence="6">The sequence shown here is derived from an EMBL/GenBank/DDBJ whole genome shotgun (WGS) entry which is preliminary data.</text>
</comment>
<keyword evidence="5" id="KW-0449">Lipoprotein</keyword>
<evidence type="ECO:0000256" key="4">
    <source>
        <dbReference type="ARBA" id="ARBA00023139"/>
    </source>
</evidence>
<dbReference type="Pfam" id="PF01547">
    <property type="entry name" value="SBP_bac_1"/>
    <property type="match status" value="1"/>
</dbReference>
<sequence>MKKHLKLWGLVTCLIGCFLIGCNPEESNNEESDTTNTQEETVYQHKGLNRYEEPIVLKIVGEISDNVRGLEDQFPGETLSDNRWTRLYNDMLGIEIQYEWIVESPFYYQRLANEIASGKLSDVVKVDAVQMRQLANAGLIQDLTTVFESYATPFTKYVMSQESIDPFEAARMDEKLMGIPEVISDLDTMQYIWIRTDWLENLDLDPPKTMEDLLVISKAFTHDDPDQNGEDDTYGLAVTNYLWNNIGGLTGFMAGFQAYPTTWLETKDGQLVYGGIQPEVKEALSVLQDMYHDGQIDSEFMFKDGNKIKEQVKNGEIGMLFGEQWASFFVEDSLNTNPKADWQAFPIVSATDEPPKMPISHQVDYFWVVRADFEYPEAIVKLINLHLEKNWGETADYEYYYSTPYPVWQFSPVTPYPVLKNLEAYRDLEYARQTGNDSNLYGESKAIHERIEAYLNEDEKTGWGWYKTYSSDGAYSILDKFLKNDQILFDTFISPPTEKMIEMDTILMNRQLDYYQNIILGNPTSEFDSFVNDWKEVGGNIMTEEINNIYRKD</sequence>
<dbReference type="PANTHER" id="PTHR43649">
    <property type="entry name" value="ARABINOSE-BINDING PROTEIN-RELATED"/>
    <property type="match status" value="1"/>
</dbReference>
<dbReference type="PANTHER" id="PTHR43649:SF33">
    <property type="entry name" value="POLYGALACTURONAN_RHAMNOGALACTURONAN-BINDING PROTEIN YTCQ"/>
    <property type="match status" value="1"/>
</dbReference>
<dbReference type="EMBL" id="WJEE01000018">
    <property type="protein sequence ID" value="MRI66645.1"/>
    <property type="molecule type" value="Genomic_DNA"/>
</dbReference>
<protein>
    <submittedName>
        <fullName evidence="6">Extracellular solute-binding protein</fullName>
    </submittedName>
</protein>
<evidence type="ECO:0000313" key="6">
    <source>
        <dbReference type="EMBL" id="MRI66645.1"/>
    </source>
</evidence>
<keyword evidence="2" id="KW-0732">Signal</keyword>
<dbReference type="RefSeq" id="WP_153835328.1">
    <property type="nucleotide sequence ID" value="NZ_JBHUMW010000076.1"/>
</dbReference>
<proteinExistence type="predicted"/>
<dbReference type="SUPFAM" id="SSF53850">
    <property type="entry name" value="Periplasmic binding protein-like II"/>
    <property type="match status" value="1"/>
</dbReference>
<organism evidence="6 7">
    <name type="scientific">Gracilibacillus thailandensis</name>
    <dbReference type="NCBI Taxonomy" id="563735"/>
    <lineage>
        <taxon>Bacteria</taxon>
        <taxon>Bacillati</taxon>
        <taxon>Bacillota</taxon>
        <taxon>Bacilli</taxon>
        <taxon>Bacillales</taxon>
        <taxon>Bacillaceae</taxon>
        <taxon>Gracilibacillus</taxon>
    </lineage>
</organism>
<keyword evidence="4" id="KW-0564">Palmitate</keyword>
<dbReference type="AlphaFoldDB" id="A0A6N7R0F9"/>
<evidence type="ECO:0000256" key="5">
    <source>
        <dbReference type="ARBA" id="ARBA00023288"/>
    </source>
</evidence>
<evidence type="ECO:0000256" key="3">
    <source>
        <dbReference type="ARBA" id="ARBA00023136"/>
    </source>
</evidence>
<dbReference type="Gene3D" id="3.40.190.10">
    <property type="entry name" value="Periplasmic binding protein-like II"/>
    <property type="match status" value="2"/>
</dbReference>
<keyword evidence="7" id="KW-1185">Reference proteome</keyword>
<dbReference type="Proteomes" id="UP000435187">
    <property type="component" value="Unassembled WGS sequence"/>
</dbReference>
<evidence type="ECO:0000313" key="7">
    <source>
        <dbReference type="Proteomes" id="UP000435187"/>
    </source>
</evidence>
<reference evidence="6 7" key="1">
    <citation type="submission" date="2019-10" db="EMBL/GenBank/DDBJ databases">
        <title>Gracilibacillus salitolerans sp. nov., a moderate halophile isolated from a saline soil in northwest China.</title>
        <authorList>
            <person name="Gan L."/>
        </authorList>
    </citation>
    <scope>NUCLEOTIDE SEQUENCE [LARGE SCALE GENOMIC DNA]</scope>
    <source>
        <strain evidence="6 7">TP2-8</strain>
    </source>
</reference>
<gene>
    <name evidence="6" type="ORF">GH885_09830</name>
</gene>
<accession>A0A6N7R0F9</accession>
<dbReference type="InterPro" id="IPR006059">
    <property type="entry name" value="SBP"/>
</dbReference>
<keyword evidence="1" id="KW-1003">Cell membrane</keyword>
<keyword evidence="3" id="KW-0472">Membrane</keyword>
<dbReference type="InterPro" id="IPR050490">
    <property type="entry name" value="Bact_solute-bd_prot1"/>
</dbReference>
<name>A0A6N7R0F9_9BACI</name>
<evidence type="ECO:0000256" key="1">
    <source>
        <dbReference type="ARBA" id="ARBA00022475"/>
    </source>
</evidence>
<evidence type="ECO:0000256" key="2">
    <source>
        <dbReference type="ARBA" id="ARBA00022729"/>
    </source>
</evidence>